<reference evidence="3 4" key="1">
    <citation type="submission" date="2019-10" db="EMBL/GenBank/DDBJ databases">
        <title>The completed genome of Lactobacillus harbinensis M1.</title>
        <authorList>
            <person name="Zheng Y."/>
        </authorList>
    </citation>
    <scope>NUCLEOTIDE SEQUENCE [LARGE SCALE GENOMIC DNA]</scope>
    <source>
        <strain evidence="3 4">M1</strain>
    </source>
</reference>
<dbReference type="KEGG" id="lhb:D1010_00790"/>
<dbReference type="Pfam" id="PF21259">
    <property type="entry name" value="Rgg_C"/>
    <property type="match status" value="1"/>
</dbReference>
<proteinExistence type="predicted"/>
<dbReference type="GO" id="GO:0003677">
    <property type="term" value="F:DNA binding"/>
    <property type="evidence" value="ECO:0007669"/>
    <property type="project" value="InterPro"/>
</dbReference>
<name>A0A5P8M0T9_9LACO</name>
<dbReference type="NCBIfam" id="TIGR01716">
    <property type="entry name" value="RGG_Cterm"/>
    <property type="match status" value="1"/>
</dbReference>
<dbReference type="RefSeq" id="WP_152260052.1">
    <property type="nucleotide sequence ID" value="NZ_CP045143.1"/>
</dbReference>
<dbReference type="Gene3D" id="1.25.40.10">
    <property type="entry name" value="Tetratricopeptide repeat domain"/>
    <property type="match status" value="1"/>
</dbReference>
<organism evidence="3 4">
    <name type="scientific">Schleiferilactobacillus harbinensis</name>
    <dbReference type="NCBI Taxonomy" id="304207"/>
    <lineage>
        <taxon>Bacteria</taxon>
        <taxon>Bacillati</taxon>
        <taxon>Bacillota</taxon>
        <taxon>Bacilli</taxon>
        <taxon>Lactobacillales</taxon>
        <taxon>Lactobacillaceae</taxon>
        <taxon>Schleiferilactobacillus</taxon>
    </lineage>
</organism>
<evidence type="ECO:0000259" key="1">
    <source>
        <dbReference type="PROSITE" id="PS50943"/>
    </source>
</evidence>
<dbReference type="Pfam" id="PF01381">
    <property type="entry name" value="HTH_3"/>
    <property type="match status" value="1"/>
</dbReference>
<dbReference type="Proteomes" id="UP001330016">
    <property type="component" value="Unassembled WGS sequence"/>
</dbReference>
<protein>
    <submittedName>
        <fullName evidence="3">Helix-turn-helix domain-containing protein</fullName>
    </submittedName>
</protein>
<keyword evidence="5" id="KW-1185">Reference proteome</keyword>
<feature type="domain" description="HTH cro/C1-type" evidence="1">
    <location>
        <begin position="11"/>
        <end position="64"/>
    </location>
</feature>
<dbReference type="PROSITE" id="PS50943">
    <property type="entry name" value="HTH_CROC1"/>
    <property type="match status" value="1"/>
</dbReference>
<dbReference type="EMBL" id="CP045143">
    <property type="protein sequence ID" value="QFR22096.1"/>
    <property type="molecule type" value="Genomic_DNA"/>
</dbReference>
<dbReference type="InterPro" id="IPR053163">
    <property type="entry name" value="HTH-type_regulator_Rgg"/>
</dbReference>
<evidence type="ECO:0000313" key="2">
    <source>
        <dbReference type="EMBL" id="MEE6715999.1"/>
    </source>
</evidence>
<dbReference type="SUPFAM" id="SSF47413">
    <property type="entry name" value="lambda repressor-like DNA-binding domains"/>
    <property type="match status" value="1"/>
</dbReference>
<dbReference type="AlphaFoldDB" id="A0A5P8M0T9"/>
<dbReference type="InterPro" id="IPR011990">
    <property type="entry name" value="TPR-like_helical_dom_sf"/>
</dbReference>
<dbReference type="PANTHER" id="PTHR37038">
    <property type="entry name" value="TRANSCRIPTIONAL REGULATOR-RELATED"/>
    <property type="match status" value="1"/>
</dbReference>
<accession>A0A5P8M0T9</accession>
<dbReference type="InterPro" id="IPR010982">
    <property type="entry name" value="Lambda_DNA-bd_dom_sf"/>
</dbReference>
<dbReference type="InterPro" id="IPR001387">
    <property type="entry name" value="Cro/C1-type_HTH"/>
</dbReference>
<dbReference type="CDD" id="cd00093">
    <property type="entry name" value="HTH_XRE"/>
    <property type="match status" value="1"/>
</dbReference>
<evidence type="ECO:0000313" key="4">
    <source>
        <dbReference type="Proteomes" id="UP000326779"/>
    </source>
</evidence>
<dbReference type="EMBL" id="JAQSGK010000024">
    <property type="protein sequence ID" value="MEE6715999.1"/>
    <property type="molecule type" value="Genomic_DNA"/>
</dbReference>
<dbReference type="PANTHER" id="PTHR37038:SF12">
    <property type="entry name" value="TRANSCRIPTIONAL REGULATOR"/>
    <property type="match status" value="1"/>
</dbReference>
<reference evidence="2 5" key="2">
    <citation type="submission" date="2023-02" db="EMBL/GenBank/DDBJ databases">
        <title>The predominant lactic acid bacteria and yeasts involved in the spontaneous fermentation of millet during the production of the traditional porridge Hausa koko in Ghana.</title>
        <authorList>
            <person name="Atter A."/>
            <person name="Diaz M."/>
        </authorList>
    </citation>
    <scope>NUCLEOTIDE SEQUENCE [LARGE SCALE GENOMIC DNA]</scope>
    <source>
        <strain evidence="2 5">FI11640</strain>
    </source>
</reference>
<evidence type="ECO:0000313" key="3">
    <source>
        <dbReference type="EMBL" id="QFR22096.1"/>
    </source>
</evidence>
<sequence>MALDSRYGIVVREMRQDRNLTINYVASGIMSVSGLSRFERGEVMTTLENLVKLLNRMNINMTEYLYRVNRHLWPPSIVFFRELTNALRAGNSARIKELAQSEKEKIVAADDPNDQYRLNTVVAAAALAILDGPDPSSDDIKLVTDYLFNTEDWLQYELHLVGFILTYLDTKQLMRISQSIFRRASEYLKMVDNAQSAAEVELNILALLLHKRLLDEAEILIRRLDESRLTTRISSELFNFSSLVAVYHQLRQSNPSITDANKEFAADDAVMRSHNLVGDADGLKHQREIIIAGD</sequence>
<dbReference type="SMART" id="SM00530">
    <property type="entry name" value="HTH_XRE"/>
    <property type="match status" value="1"/>
</dbReference>
<dbReference type="InterPro" id="IPR010057">
    <property type="entry name" value="Transcription_activator_Rgg_C"/>
</dbReference>
<evidence type="ECO:0000313" key="5">
    <source>
        <dbReference type="Proteomes" id="UP001330016"/>
    </source>
</evidence>
<gene>
    <name evidence="3" type="ORF">D1010_00790</name>
    <name evidence="2" type="ORF">PS435_09020</name>
</gene>
<dbReference type="Proteomes" id="UP000326779">
    <property type="component" value="Chromosome"/>
</dbReference>